<keyword evidence="3" id="KW-0812">Transmembrane</keyword>
<feature type="region of interest" description="Disordered" evidence="2">
    <location>
        <begin position="1"/>
        <end position="50"/>
    </location>
</feature>
<keyword evidence="1" id="KW-0175">Coiled coil</keyword>
<feature type="compositionally biased region" description="Polar residues" evidence="2">
    <location>
        <begin position="1136"/>
        <end position="1157"/>
    </location>
</feature>
<dbReference type="OrthoDB" id="346217at2759"/>
<feature type="compositionally biased region" description="Basic and acidic residues" evidence="2">
    <location>
        <begin position="8"/>
        <end position="21"/>
    </location>
</feature>
<evidence type="ECO:0000313" key="4">
    <source>
        <dbReference type="EMBL" id="CDJ40153.1"/>
    </source>
</evidence>
<dbReference type="RefSeq" id="XP_013230906.1">
    <property type="nucleotide sequence ID" value="XM_013375452.1"/>
</dbReference>
<feature type="region of interest" description="Disordered" evidence="2">
    <location>
        <begin position="1128"/>
        <end position="1226"/>
    </location>
</feature>
<dbReference type="OMA" id="CEIRAVF"/>
<accession>U6KTA2</accession>
<dbReference type="VEuPathDB" id="ToxoDB:ETH2_1463600"/>
<feature type="compositionally biased region" description="Polar residues" evidence="2">
    <location>
        <begin position="1095"/>
        <end position="1109"/>
    </location>
</feature>
<proteinExistence type="predicted"/>
<feature type="region of interest" description="Disordered" evidence="2">
    <location>
        <begin position="1435"/>
        <end position="1490"/>
    </location>
</feature>
<evidence type="ECO:0000313" key="5">
    <source>
        <dbReference type="Proteomes" id="UP000030747"/>
    </source>
</evidence>
<protein>
    <submittedName>
        <fullName evidence="4">Uncharacterized protein</fullName>
    </submittedName>
</protein>
<reference evidence="4" key="1">
    <citation type="submission" date="2013-10" db="EMBL/GenBank/DDBJ databases">
        <title>Genomic analysis of the causative agents of coccidiosis in chickens.</title>
        <authorList>
            <person name="Reid A.J."/>
            <person name="Blake D."/>
            <person name="Billington K."/>
            <person name="Browne H."/>
            <person name="Dunn M."/>
            <person name="Hung S."/>
            <person name="Kawahara F."/>
            <person name="Miranda-Saavedra D."/>
            <person name="Mourier T."/>
            <person name="Nagra H."/>
            <person name="Otto T.D."/>
            <person name="Rawlings N."/>
            <person name="Sanchez A."/>
            <person name="Sanders M."/>
            <person name="Subramaniam C."/>
            <person name="Tay Y."/>
            <person name="Dear P."/>
            <person name="Doerig C."/>
            <person name="Gruber A."/>
            <person name="Parkinson J."/>
            <person name="Shirley M."/>
            <person name="Wan K.L."/>
            <person name="Berriman M."/>
            <person name="Tomley F."/>
            <person name="Pain A."/>
        </authorList>
    </citation>
    <scope>NUCLEOTIDE SEQUENCE [LARGE SCALE GENOMIC DNA]</scope>
    <source>
        <strain evidence="4">Houghton</strain>
    </source>
</reference>
<sequence length="1490" mass="160859">MAASSKVQSRDRAYEGLERKLKSSSKLESTTFSPRLAKEDGKRSFCRHRQRESSTEPHNWGLRCARLKYVSFTRVLNGRERAKRWATTQLPPHQCQYVDHGEGSRACCRQFPCILQLHTMLFLRGWSRTVLWRHAVNYAYLIVIAAAVTSFAWLPIVSSAGAEATSEVQLSASNTPLLAELLCHDNGATFVASRVKAELEAGTAVSDILPVAVEAAEQMSWGECSRVCNGGVQTADAGLARKFAIDGLRSALSERNQWSDSYVEMVGEQIANAAHAGDSSKGQMKTRPCNTFPCPFEVPTELKAASLQIAREPEVVAAFGVIPQVDFTEACKGRLKLDEIDQRVWAERRTEQLQYQAIQERAGAYPGWEATVLSPEHLSLYSCISLCRLHHRCSAVIYSEDIGALTAGENESSARCSDTDAVATLQCALSSARSLLKRLEDSIWGISEPRAGSDPLPPQNRNPVCSLYARVKVSRVAECATQPTTKEGMDKLTLLVVDLGMDFANVARGMRSTMALQAVRYKDAISTASSMLERALSDSVVVSNIQQRAKQSLSRVQKARERASMAIHILSEAVRVVEEAALHASGVLKSLQPDEHAAAQMSGADAEGSGSSVRMTGSLQGTLHSAAPLSTSCPMFSGVELLNRGCVQLPALQTHTSTKGQFSSDSLPTTTHQISEEANPMNWQMCQALLNDVNRLLKQYRDVISQLKETNADAADAEKQAKQLLSLILGLNPEETARISSADVSDPVGEGVGVMSREEAAFLEQTYTRKSRKEVVERLGEGGGSIFAVFNTAKQTCEIRAVFEPRFTQNGETLGAQFPSACASFSPFSLMFLPYDGDSSTVNNISRQNAEKASSDTGRCPDMSCTYSSWTSWSPCDDAHYVGAKTIGESGEPGEPESQSSVLVRQATWQIRVKEALLRPKATLRCAHFLETRLCRGKAIAETGATGLMGDFANAVSKSISNWCEYSPYSLWSDCTPHCIPRDNPGAVAYQISSRTVHQYTVPGLAARCDLGSLEARKVCSKVPVCPHEEGEAEGADGANSGSEAELDAMMSSSAAIRAHSFAGEPGNGEPAESWIPSRVHTVGRQNVKAPEISRGTSSENPAQESGQSFIQSVDSTPEYSVGAVAEEQLPEESDSPFSEQRMQDSTAGEQADTSASIHPELLKPEDRVTVDQNVSHNNPLIPPADSSPPFEHSDGAQPTIPYDSPFAESTETFPENSGGSDLTTEGEAAVGNTAEPGQQASQSDEEEPEEEPKRCFLGLSCLSFALCCLLGALSCTTLVLLTVVCSSKVRSWLGYQWSGATDEERRTFLQKAADSQSVSVIAPLINPDGVKVLTPEGSPLLVFPCKEDSGAQYLTADGSKVFVTMDGDFVNDWGVILKVNELPKGLREKASAAMSKHYRPSVPAAVSVKARESAPSRLAKSAPKASLAVPLTHAKSNSQELPKVSSVSPKELQPLPLPKQAPARPDITLAPITDPRKPGMPSRKTSSIV</sequence>
<feature type="coiled-coil region" evidence="1">
    <location>
        <begin position="690"/>
        <end position="727"/>
    </location>
</feature>
<reference evidence="4" key="2">
    <citation type="submission" date="2013-10" db="EMBL/GenBank/DDBJ databases">
        <authorList>
            <person name="Aslett M."/>
        </authorList>
    </citation>
    <scope>NUCLEOTIDE SEQUENCE [LARGE SCALE GENOMIC DNA]</scope>
    <source>
        <strain evidence="4">Houghton</strain>
    </source>
</reference>
<dbReference type="EMBL" id="HG674968">
    <property type="protein sequence ID" value="CDJ40153.1"/>
    <property type="molecule type" value="Genomic_DNA"/>
</dbReference>
<feature type="compositionally biased region" description="Polar residues" evidence="2">
    <location>
        <begin position="1208"/>
        <end position="1224"/>
    </location>
</feature>
<feature type="compositionally biased region" description="Polar residues" evidence="2">
    <location>
        <begin position="1435"/>
        <end position="1449"/>
    </location>
</feature>
<feature type="compositionally biased region" description="Basic and acidic residues" evidence="2">
    <location>
        <begin position="1161"/>
        <end position="1170"/>
    </location>
</feature>
<keyword evidence="3" id="KW-0472">Membrane</keyword>
<dbReference type="VEuPathDB" id="ToxoDB:ETH_00012250"/>
<name>U6KTA2_EIMTE</name>
<feature type="region of interest" description="Disordered" evidence="2">
    <location>
        <begin position="1028"/>
        <end position="1049"/>
    </location>
</feature>
<evidence type="ECO:0000256" key="3">
    <source>
        <dbReference type="SAM" id="Phobius"/>
    </source>
</evidence>
<dbReference type="GeneID" id="25251617"/>
<organism evidence="4 5">
    <name type="scientific">Eimeria tenella</name>
    <name type="common">Coccidian parasite</name>
    <dbReference type="NCBI Taxonomy" id="5802"/>
    <lineage>
        <taxon>Eukaryota</taxon>
        <taxon>Sar</taxon>
        <taxon>Alveolata</taxon>
        <taxon>Apicomplexa</taxon>
        <taxon>Conoidasida</taxon>
        <taxon>Coccidia</taxon>
        <taxon>Eucoccidiorida</taxon>
        <taxon>Eimeriorina</taxon>
        <taxon>Eimeriidae</taxon>
        <taxon>Eimeria</taxon>
    </lineage>
</organism>
<feature type="region of interest" description="Disordered" evidence="2">
    <location>
        <begin position="1061"/>
        <end position="1109"/>
    </location>
</feature>
<dbReference type="Proteomes" id="UP000030747">
    <property type="component" value="Unassembled WGS sequence"/>
</dbReference>
<keyword evidence="3" id="KW-1133">Transmembrane helix</keyword>
<feature type="transmembrane region" description="Helical" evidence="3">
    <location>
        <begin position="138"/>
        <end position="156"/>
    </location>
</feature>
<evidence type="ECO:0000256" key="1">
    <source>
        <dbReference type="SAM" id="Coils"/>
    </source>
</evidence>
<evidence type="ECO:0000256" key="2">
    <source>
        <dbReference type="SAM" id="MobiDB-lite"/>
    </source>
</evidence>
<gene>
    <name evidence="4" type="ORF">ETH_00012250</name>
</gene>
<feature type="compositionally biased region" description="Low complexity" evidence="2">
    <location>
        <begin position="1450"/>
        <end position="1466"/>
    </location>
</feature>
<keyword evidence="5" id="KW-1185">Reference proteome</keyword>